<protein>
    <submittedName>
        <fullName evidence="8">FAD/FMN-containing dehydrogenase</fullName>
    </submittedName>
</protein>
<dbReference type="Pfam" id="PF01565">
    <property type="entry name" value="FAD_binding_4"/>
    <property type="match status" value="1"/>
</dbReference>
<dbReference type="SUPFAM" id="SSF56176">
    <property type="entry name" value="FAD-binding/transporter-associated domain-like"/>
    <property type="match status" value="1"/>
</dbReference>
<dbReference type="InterPro" id="IPR036318">
    <property type="entry name" value="FAD-bd_PCMH-like_sf"/>
</dbReference>
<organism evidence="8 9">
    <name type="scientific">Meira miltonrushii</name>
    <dbReference type="NCBI Taxonomy" id="1280837"/>
    <lineage>
        <taxon>Eukaryota</taxon>
        <taxon>Fungi</taxon>
        <taxon>Dikarya</taxon>
        <taxon>Basidiomycota</taxon>
        <taxon>Ustilaginomycotina</taxon>
        <taxon>Exobasidiomycetes</taxon>
        <taxon>Exobasidiales</taxon>
        <taxon>Brachybasidiaceae</taxon>
        <taxon>Meira</taxon>
    </lineage>
</organism>
<dbReference type="PANTHER" id="PTHR42973">
    <property type="entry name" value="BINDING OXIDOREDUCTASE, PUTATIVE (AFU_ORTHOLOGUE AFUA_1G17690)-RELATED"/>
    <property type="match status" value="1"/>
</dbReference>
<evidence type="ECO:0000256" key="4">
    <source>
        <dbReference type="ARBA" id="ARBA00022827"/>
    </source>
</evidence>
<dbReference type="Gene3D" id="3.40.462.20">
    <property type="match status" value="1"/>
</dbReference>
<keyword evidence="9" id="KW-1185">Reference proteome</keyword>
<dbReference type="EMBL" id="KZ819605">
    <property type="protein sequence ID" value="PWN32717.1"/>
    <property type="molecule type" value="Genomic_DNA"/>
</dbReference>
<evidence type="ECO:0000256" key="6">
    <source>
        <dbReference type="SAM" id="SignalP"/>
    </source>
</evidence>
<dbReference type="PANTHER" id="PTHR42973:SF39">
    <property type="entry name" value="FAD-BINDING PCMH-TYPE DOMAIN-CONTAINING PROTEIN"/>
    <property type="match status" value="1"/>
</dbReference>
<dbReference type="Pfam" id="PF08031">
    <property type="entry name" value="BBE"/>
    <property type="match status" value="1"/>
</dbReference>
<dbReference type="RefSeq" id="XP_025353019.1">
    <property type="nucleotide sequence ID" value="XM_025500158.1"/>
</dbReference>
<dbReference type="InterPro" id="IPR006094">
    <property type="entry name" value="Oxid_FAD_bind_N"/>
</dbReference>
<keyword evidence="4" id="KW-0274">FAD</keyword>
<comment type="cofactor">
    <cofactor evidence="1">
        <name>FAD</name>
        <dbReference type="ChEBI" id="CHEBI:57692"/>
    </cofactor>
</comment>
<evidence type="ECO:0000259" key="7">
    <source>
        <dbReference type="PROSITE" id="PS51387"/>
    </source>
</evidence>
<dbReference type="OrthoDB" id="407275at2759"/>
<keyword evidence="3" id="KW-0285">Flavoprotein</keyword>
<reference evidence="8 9" key="1">
    <citation type="journal article" date="2018" name="Mol. Biol. Evol.">
        <title>Broad Genomic Sampling Reveals a Smut Pathogenic Ancestry of the Fungal Clade Ustilaginomycotina.</title>
        <authorList>
            <person name="Kijpornyongpan T."/>
            <person name="Mondo S.J."/>
            <person name="Barry K."/>
            <person name="Sandor L."/>
            <person name="Lee J."/>
            <person name="Lipzen A."/>
            <person name="Pangilinan J."/>
            <person name="LaButti K."/>
            <person name="Hainaut M."/>
            <person name="Henrissat B."/>
            <person name="Grigoriev I.V."/>
            <person name="Spatafora J.W."/>
            <person name="Aime M.C."/>
        </authorList>
    </citation>
    <scope>NUCLEOTIDE SEQUENCE [LARGE SCALE GENOMIC DNA]</scope>
    <source>
        <strain evidence="8 9">MCA 3882</strain>
    </source>
</reference>
<gene>
    <name evidence="8" type="ORF">FA14DRAFT_168757</name>
</gene>
<dbReference type="InterPro" id="IPR012951">
    <property type="entry name" value="BBE"/>
</dbReference>
<dbReference type="AlphaFoldDB" id="A0A316V570"/>
<keyword evidence="5" id="KW-0560">Oxidoreductase</keyword>
<evidence type="ECO:0000313" key="8">
    <source>
        <dbReference type="EMBL" id="PWN32717.1"/>
    </source>
</evidence>
<evidence type="ECO:0000256" key="5">
    <source>
        <dbReference type="ARBA" id="ARBA00023002"/>
    </source>
</evidence>
<feature type="domain" description="FAD-binding PCMH-type" evidence="7">
    <location>
        <begin position="94"/>
        <end position="268"/>
    </location>
</feature>
<evidence type="ECO:0000256" key="1">
    <source>
        <dbReference type="ARBA" id="ARBA00001974"/>
    </source>
</evidence>
<accession>A0A316V570</accession>
<dbReference type="GO" id="GO:0016491">
    <property type="term" value="F:oxidoreductase activity"/>
    <property type="evidence" value="ECO:0007669"/>
    <property type="project" value="UniProtKB-KW"/>
</dbReference>
<dbReference type="Gene3D" id="3.30.465.10">
    <property type="match status" value="1"/>
</dbReference>
<evidence type="ECO:0000256" key="3">
    <source>
        <dbReference type="ARBA" id="ARBA00022630"/>
    </source>
</evidence>
<proteinExistence type="inferred from homology"/>
<name>A0A316V570_9BASI</name>
<feature type="chain" id="PRO_5016240848" evidence="6">
    <location>
        <begin position="27"/>
        <end position="544"/>
    </location>
</feature>
<dbReference type="InterPro" id="IPR016169">
    <property type="entry name" value="FAD-bd_PCMH_sub2"/>
</dbReference>
<dbReference type="GO" id="GO:0071949">
    <property type="term" value="F:FAD binding"/>
    <property type="evidence" value="ECO:0007669"/>
    <property type="project" value="InterPro"/>
</dbReference>
<dbReference type="PROSITE" id="PS51387">
    <property type="entry name" value="FAD_PCMH"/>
    <property type="match status" value="1"/>
</dbReference>
<evidence type="ECO:0000313" key="9">
    <source>
        <dbReference type="Proteomes" id="UP000245771"/>
    </source>
</evidence>
<comment type="similarity">
    <text evidence="2">Belongs to the oxygen-dependent FAD-linked oxidoreductase family.</text>
</comment>
<dbReference type="GeneID" id="37021939"/>
<dbReference type="STRING" id="1280837.A0A316V570"/>
<feature type="signal peptide" evidence="6">
    <location>
        <begin position="1"/>
        <end position="26"/>
    </location>
</feature>
<keyword evidence="6" id="KW-0732">Signal</keyword>
<evidence type="ECO:0000256" key="2">
    <source>
        <dbReference type="ARBA" id="ARBA00005466"/>
    </source>
</evidence>
<dbReference type="InterPro" id="IPR050416">
    <property type="entry name" value="FAD-linked_Oxidoreductase"/>
</dbReference>
<dbReference type="InParanoid" id="A0A316V570"/>
<dbReference type="InterPro" id="IPR016166">
    <property type="entry name" value="FAD-bd_PCMH"/>
</dbReference>
<dbReference type="Proteomes" id="UP000245771">
    <property type="component" value="Unassembled WGS sequence"/>
</dbReference>
<sequence>MTRNFISQGLIFLAITLLVTQQVAVAYPLESLDSVVGRSDFSIDQTSSSPFFSRSKRSLSSSVKSCLSKTGAKLTYPSNSTYDNLAKAENTNYGILHPDVIVSPSSTQQVAATVKCVAADNGNTKFSPRGGGHGYAAYSLAGNVVMDFSNMTNIVVNSSTKQVVTGAGATLGPLAKAMGQQGFALPHGTCPQVGSAHGLGGGWGYASRKWGWMMDHIVALELVDANGNIRTLTQQSTGSDADLWWALRGAGSNNFGVVTHFTYAMEQAPPLTTNYNHVYGSNADCAKVLLVLQDLGSKTDANSGLPSEFGAELLMYGENSGDDGACSLSGQFLGSKTSYQRTMKKINSALSAQGVTATKVSAQEFNNWVDALTNIMGNLDQPKVYEPYYAQSIMDDGTPGYTASSAKAITDAMQAAVGVEGSGNSISFDLNGPLSATNANPAYGAMSFNHRNSLFFSQIYSYAFPGFNDPSARSDALQKISAITQATRNAKPNGDWHAYQNYIDPELKNFGTAYYGNNLNRLKSIKSTSDPKTIFDFPQGLAHA</sequence>